<evidence type="ECO:0000313" key="2">
    <source>
        <dbReference type="EMBL" id="KOH45354.1"/>
    </source>
</evidence>
<evidence type="ECO:0000256" key="1">
    <source>
        <dbReference type="SAM" id="Phobius"/>
    </source>
</evidence>
<dbReference type="Proteomes" id="UP000036958">
    <property type="component" value="Unassembled WGS sequence"/>
</dbReference>
<keyword evidence="1" id="KW-0812">Transmembrane</keyword>
<keyword evidence="3" id="KW-1185">Reference proteome</keyword>
<dbReference type="AlphaFoldDB" id="A0A0L8VA89"/>
<sequence length="98" mass="11856">MIGNFFHLPSHRRFSIPFRYYDPEKEEMQNREDRIKRELGIHEKKEFNKNYRPNIRGQFRQAMGNSSKTASEARRRSNTRLITLIVILSIAAYLFFKF</sequence>
<comment type="caution">
    <text evidence="2">The sequence shown here is derived from an EMBL/GenBank/DDBJ whole genome shotgun (WGS) entry which is preliminary data.</text>
</comment>
<keyword evidence="1" id="KW-1133">Transmembrane helix</keyword>
<dbReference type="STRING" id="1409788.NC99_18040"/>
<dbReference type="RefSeq" id="WP_053182099.1">
    <property type="nucleotide sequence ID" value="NZ_LGIA01000144.1"/>
</dbReference>
<accession>A0A0L8VA89</accession>
<reference evidence="3" key="1">
    <citation type="submission" date="2015-07" db="EMBL/GenBank/DDBJ databases">
        <title>Genome sequencing of Sunxiuqinia dokdonensis strain SK.</title>
        <authorList>
            <person name="Ahn S."/>
            <person name="Kim B.-C."/>
        </authorList>
    </citation>
    <scope>NUCLEOTIDE SEQUENCE [LARGE SCALE GENOMIC DNA]</scope>
    <source>
        <strain evidence="3">SK</strain>
    </source>
</reference>
<proteinExistence type="predicted"/>
<evidence type="ECO:0000313" key="3">
    <source>
        <dbReference type="Proteomes" id="UP000036958"/>
    </source>
</evidence>
<dbReference type="OrthoDB" id="1121113at2"/>
<keyword evidence="1" id="KW-0472">Membrane</keyword>
<name>A0A0L8VA89_9BACT</name>
<protein>
    <submittedName>
        <fullName evidence="2">Uncharacterized protein</fullName>
    </submittedName>
</protein>
<gene>
    <name evidence="2" type="ORF">NC99_18040</name>
</gene>
<dbReference type="EMBL" id="LGIA01000144">
    <property type="protein sequence ID" value="KOH45354.1"/>
    <property type="molecule type" value="Genomic_DNA"/>
</dbReference>
<feature type="transmembrane region" description="Helical" evidence="1">
    <location>
        <begin position="78"/>
        <end position="96"/>
    </location>
</feature>
<organism evidence="2 3">
    <name type="scientific">Sunxiuqinia dokdonensis</name>
    <dbReference type="NCBI Taxonomy" id="1409788"/>
    <lineage>
        <taxon>Bacteria</taxon>
        <taxon>Pseudomonadati</taxon>
        <taxon>Bacteroidota</taxon>
        <taxon>Bacteroidia</taxon>
        <taxon>Marinilabiliales</taxon>
        <taxon>Prolixibacteraceae</taxon>
        <taxon>Sunxiuqinia</taxon>
    </lineage>
</organism>